<dbReference type="RefSeq" id="WP_344680602.1">
    <property type="nucleotide sequence ID" value="NZ_BAAAVT010000016.1"/>
</dbReference>
<organism evidence="2 3">
    <name type="scientific">Nesterenkonia aethiopica</name>
    <dbReference type="NCBI Taxonomy" id="269144"/>
    <lineage>
        <taxon>Bacteria</taxon>
        <taxon>Bacillati</taxon>
        <taxon>Actinomycetota</taxon>
        <taxon>Actinomycetes</taxon>
        <taxon>Micrococcales</taxon>
        <taxon>Micrococcaceae</taxon>
        <taxon>Nesterenkonia</taxon>
    </lineage>
</organism>
<dbReference type="Gene3D" id="3.40.50.12500">
    <property type="match status" value="1"/>
</dbReference>
<protein>
    <submittedName>
        <fullName evidence="2">Aspartate/glutamate racemase family protein</fullName>
    </submittedName>
</protein>
<dbReference type="Proteomes" id="UP001500236">
    <property type="component" value="Unassembled WGS sequence"/>
</dbReference>
<proteinExistence type="predicted"/>
<accession>A0ABP6M0P9</accession>
<dbReference type="PANTHER" id="PTHR40267">
    <property type="entry name" value="BLR3294 PROTEIN"/>
    <property type="match status" value="1"/>
</dbReference>
<dbReference type="InterPro" id="IPR026286">
    <property type="entry name" value="MaiA/AMDase"/>
</dbReference>
<dbReference type="EMBL" id="BAAAVT010000016">
    <property type="protein sequence ID" value="GAA3070904.1"/>
    <property type="molecule type" value="Genomic_DNA"/>
</dbReference>
<dbReference type="Pfam" id="PF17645">
    <property type="entry name" value="Amdase"/>
    <property type="match status" value="1"/>
</dbReference>
<dbReference type="InterPro" id="IPR053714">
    <property type="entry name" value="Iso_Racemase_Enz_sf"/>
</dbReference>
<feature type="region of interest" description="Disordered" evidence="1">
    <location>
        <begin position="259"/>
        <end position="291"/>
    </location>
</feature>
<keyword evidence="3" id="KW-1185">Reference proteome</keyword>
<name>A0ABP6M0P9_9MICC</name>
<dbReference type="PIRSF" id="PIRSF015736">
    <property type="entry name" value="MI"/>
    <property type="match status" value="1"/>
</dbReference>
<gene>
    <name evidence="2" type="ORF">GCM10010529_23950</name>
</gene>
<reference evidence="3" key="1">
    <citation type="journal article" date="2019" name="Int. J. Syst. Evol. Microbiol.">
        <title>The Global Catalogue of Microorganisms (GCM) 10K type strain sequencing project: providing services to taxonomists for standard genome sequencing and annotation.</title>
        <authorList>
            <consortium name="The Broad Institute Genomics Platform"/>
            <consortium name="The Broad Institute Genome Sequencing Center for Infectious Disease"/>
            <person name="Wu L."/>
            <person name="Ma J."/>
        </authorList>
    </citation>
    <scope>NUCLEOTIDE SEQUENCE [LARGE SCALE GENOMIC DNA]</scope>
    <source>
        <strain evidence="3">JCM 14309</strain>
    </source>
</reference>
<evidence type="ECO:0000313" key="3">
    <source>
        <dbReference type="Proteomes" id="UP001500236"/>
    </source>
</evidence>
<comment type="caution">
    <text evidence="2">The sequence shown here is derived from an EMBL/GenBank/DDBJ whole genome shotgun (WGS) entry which is preliminary data.</text>
</comment>
<evidence type="ECO:0000313" key="2">
    <source>
        <dbReference type="EMBL" id="GAA3070904.1"/>
    </source>
</evidence>
<dbReference type="PANTHER" id="PTHR40267:SF1">
    <property type="entry name" value="BLR3294 PROTEIN"/>
    <property type="match status" value="1"/>
</dbReference>
<sequence length="291" mass="31050">MSDHLLETHAITDVQEIVDTRQQMPIPGRPETPTVGILYPGHAAEDDYPAFEEACGGAVRLPLTHTTIGVDEHTTQALLDTGSPDRLAEGAQRLLAEHPAEALMWACTSGSFVYGFDGAHDQARSLEQIAGVPTSSTSLAYLHALQSLDVRRVAVAASYPADLAEHFQEFLGRSGVDVVAFASHGIFTAAEVGLMGRNDVISMIRAVDVPQAEAMLVPDTAMHSLQWIPALEEALGKPVLTANQVTVWEGLQLTGRPMPTLPQLGTLGTPGPLEDPASLGRQDAVRGRPED</sequence>
<evidence type="ECO:0000256" key="1">
    <source>
        <dbReference type="SAM" id="MobiDB-lite"/>
    </source>
</evidence>